<organism evidence="1">
    <name type="scientific">marine sediment metagenome</name>
    <dbReference type="NCBI Taxonomy" id="412755"/>
    <lineage>
        <taxon>unclassified sequences</taxon>
        <taxon>metagenomes</taxon>
        <taxon>ecological metagenomes</taxon>
    </lineage>
</organism>
<sequence>MPIAELPGPIDKLHRAVMGGGICLLWRIRSPARPARPARPDKTKPDQTEPVWTSLAGSLRVVGGSVRL</sequence>
<accession>A0A0F9YCA8</accession>
<dbReference type="AlphaFoldDB" id="A0A0F9YCA8"/>
<proteinExistence type="predicted"/>
<name>A0A0F9YCA8_9ZZZZ</name>
<reference evidence="1" key="1">
    <citation type="journal article" date="2015" name="Nature">
        <title>Complex archaea that bridge the gap between prokaryotes and eukaryotes.</title>
        <authorList>
            <person name="Spang A."/>
            <person name="Saw J.H."/>
            <person name="Jorgensen S.L."/>
            <person name="Zaremba-Niedzwiedzka K."/>
            <person name="Martijn J."/>
            <person name="Lind A.E."/>
            <person name="van Eijk R."/>
            <person name="Schleper C."/>
            <person name="Guy L."/>
            <person name="Ettema T.J."/>
        </authorList>
    </citation>
    <scope>NUCLEOTIDE SEQUENCE</scope>
</reference>
<gene>
    <name evidence="1" type="ORF">LCGC14_0033590</name>
</gene>
<protein>
    <submittedName>
        <fullName evidence="1">Uncharacterized protein</fullName>
    </submittedName>
</protein>
<evidence type="ECO:0000313" key="1">
    <source>
        <dbReference type="EMBL" id="KKO09857.1"/>
    </source>
</evidence>
<dbReference type="EMBL" id="LAZR01000006">
    <property type="protein sequence ID" value="KKO09857.1"/>
    <property type="molecule type" value="Genomic_DNA"/>
</dbReference>
<comment type="caution">
    <text evidence="1">The sequence shown here is derived from an EMBL/GenBank/DDBJ whole genome shotgun (WGS) entry which is preliminary data.</text>
</comment>